<dbReference type="SUPFAM" id="SSF56808">
    <property type="entry name" value="Ribosomal protein L1"/>
    <property type="match status" value="1"/>
</dbReference>
<dbReference type="EMBL" id="CM032182">
    <property type="protein sequence ID" value="KAG7096477.1"/>
    <property type="molecule type" value="Genomic_DNA"/>
</dbReference>
<gene>
    <name evidence="2" type="ORF">E1B28_003908</name>
</gene>
<dbReference type="RefSeq" id="XP_043012947.1">
    <property type="nucleotide sequence ID" value="XM_043148350.1"/>
</dbReference>
<feature type="compositionally biased region" description="Basic residues" evidence="1">
    <location>
        <begin position="307"/>
        <end position="316"/>
    </location>
</feature>
<feature type="compositionally biased region" description="Pro residues" evidence="1">
    <location>
        <begin position="436"/>
        <end position="446"/>
    </location>
</feature>
<feature type="compositionally biased region" description="Polar residues" evidence="1">
    <location>
        <begin position="338"/>
        <end position="350"/>
    </location>
</feature>
<feature type="compositionally biased region" description="Basic and acidic residues" evidence="1">
    <location>
        <begin position="510"/>
        <end position="530"/>
    </location>
</feature>
<dbReference type="KEGG" id="more:E1B28_003908"/>
<dbReference type="OrthoDB" id="10251727at2759"/>
<evidence type="ECO:0000313" key="3">
    <source>
        <dbReference type="Proteomes" id="UP001049176"/>
    </source>
</evidence>
<dbReference type="InterPro" id="IPR016095">
    <property type="entry name" value="Ribosomal_uL1_3-a/b-sand"/>
</dbReference>
<dbReference type="Pfam" id="PF00687">
    <property type="entry name" value="Ribosomal_L1"/>
    <property type="match status" value="1"/>
</dbReference>
<organism evidence="2 3">
    <name type="scientific">Marasmius oreades</name>
    <name type="common">fairy-ring Marasmius</name>
    <dbReference type="NCBI Taxonomy" id="181124"/>
    <lineage>
        <taxon>Eukaryota</taxon>
        <taxon>Fungi</taxon>
        <taxon>Dikarya</taxon>
        <taxon>Basidiomycota</taxon>
        <taxon>Agaricomycotina</taxon>
        <taxon>Agaricomycetes</taxon>
        <taxon>Agaricomycetidae</taxon>
        <taxon>Agaricales</taxon>
        <taxon>Marasmiineae</taxon>
        <taxon>Marasmiaceae</taxon>
        <taxon>Marasmius</taxon>
    </lineage>
</organism>
<evidence type="ECO:0008006" key="4">
    <source>
        <dbReference type="Google" id="ProtNLM"/>
    </source>
</evidence>
<dbReference type="InterPro" id="IPR028364">
    <property type="entry name" value="Ribosomal_uL1/biogenesis"/>
</dbReference>
<dbReference type="AlphaFoldDB" id="A0A9P8ABT4"/>
<comment type="caution">
    <text evidence="2">The sequence shown here is derived from an EMBL/GenBank/DDBJ whole genome shotgun (WGS) entry which is preliminary data.</text>
</comment>
<evidence type="ECO:0000256" key="1">
    <source>
        <dbReference type="SAM" id="MobiDB-lite"/>
    </source>
</evidence>
<protein>
    <recommendedName>
        <fullName evidence="4">Ribosomal protein L1</fullName>
    </recommendedName>
</protein>
<dbReference type="CDD" id="cd00403">
    <property type="entry name" value="Ribosomal_L1"/>
    <property type="match status" value="1"/>
</dbReference>
<dbReference type="GeneID" id="66072984"/>
<dbReference type="Proteomes" id="UP001049176">
    <property type="component" value="Chromosome 2"/>
</dbReference>
<feature type="region of interest" description="Disordered" evidence="1">
    <location>
        <begin position="258"/>
        <end position="605"/>
    </location>
</feature>
<dbReference type="InterPro" id="IPR023674">
    <property type="entry name" value="Ribosomal_uL1-like"/>
</dbReference>
<feature type="compositionally biased region" description="Acidic residues" evidence="1">
    <location>
        <begin position="266"/>
        <end position="297"/>
    </location>
</feature>
<sequence>MSKAKIKDLLIDSHVSESQSQKAVDALHDWASKKASKDAEKQLLPGKEPTIWLCVALKQSPSGMTFKPVRIPIVHPLVDPRTNGVCLLTKDPQRKYKDLLESHDINFISRVVGLGKLKGKFKPFEARRALLKENGLFLADQSILPLLPKLLGVKWFEAKKQPIPVCMTRKDLKAELERAISSTHMNQNKGTAISIKIGTLSQKPSQILANLKSAIPAVASHIKGGAGGWENIQSLGIKTNNSAHLPIWSCALDGSEGGRWAGLTAPEEDDEDVEMEDGEEGSAEEEEEEENENENEAEPVLPEKSTKKAAAKGTKKRGVEDDDDDTQETAKPKKKAKSQSFPTEDASVQSGKRKPAEPEVVTSTLVSTGEKKSKKKNRRSDSGDVSASVDVSPATPTPTPSKPHSSAAEIMTPAQTKKARKRAAGSETKPVADPSPSAPPTTPAPTPVVAFKTEKKKKKDRKSLSAGDAPPPAPAEPVIVTAPAADELVSTSASTKQSKKEKRKSSSNTEKADVEPVAEAKDSAVEEKGEKKKQKKVKKSGASSGEEVKMVETSVEKAALPTLSKKEIKQKKAAGGVGEKKKEKVIKSKGGKSAKDALLGKKAGQ</sequence>
<keyword evidence="3" id="KW-1185">Reference proteome</keyword>
<feature type="compositionally biased region" description="Low complexity" evidence="1">
    <location>
        <begin position="476"/>
        <end position="485"/>
    </location>
</feature>
<evidence type="ECO:0000313" key="2">
    <source>
        <dbReference type="EMBL" id="KAG7096477.1"/>
    </source>
</evidence>
<proteinExistence type="predicted"/>
<dbReference type="Gene3D" id="3.40.50.790">
    <property type="match status" value="1"/>
</dbReference>
<accession>A0A9P8ABT4</accession>
<feature type="compositionally biased region" description="Low complexity" evidence="1">
    <location>
        <begin position="383"/>
        <end position="394"/>
    </location>
</feature>
<name>A0A9P8ABT4_9AGAR</name>
<reference evidence="2" key="1">
    <citation type="journal article" date="2021" name="Genome Biol. Evol.">
        <title>The assembled and annotated genome of the fairy-ring fungus Marasmius oreades.</title>
        <authorList>
            <person name="Hiltunen M."/>
            <person name="Ament-Velasquez S.L."/>
            <person name="Johannesson H."/>
        </authorList>
    </citation>
    <scope>NUCLEOTIDE SEQUENCE</scope>
    <source>
        <strain evidence="2">03SP1</strain>
    </source>
</reference>